<sequence>STTTASANISNDRLNYHHHHQNQSSNLSQSQSIDLSSLTLDEQKTIPNNVNDVRFIPIYRIRDQQAIRAADFHPTGNFYASGSNSKLLRVFRYTSHNWSTIDDSNSLTWNKNGNLLATGSNDKTIKLLAFDQERARFVSKEIELTVHDGTIRDLFFIDDRINGSSLLLSGGAGDCRIYVTDCETTTTFMSLSGHSAPILSMYNWGGATFVTGSQDRTIRFWDLRSNSCTNFVTCPTISRNKPGGAVAAVCVDPTGKLLVSGYEDSTCMLYDIRGGRVIQTFHPHSADIRTIRFSNKAYYLLTGSYDNQIALTDLQGDLTQSLQSIVVASHQDKVIQCRWHPNEFTFLSTSADKSVLLWSLPD</sequence>
<dbReference type="InterPro" id="IPR020472">
    <property type="entry name" value="WD40_PAC1"/>
</dbReference>
<dbReference type="SUPFAM" id="SSF50978">
    <property type="entry name" value="WD40 repeat-like"/>
    <property type="match status" value="1"/>
</dbReference>
<organism evidence="4 5">
    <name type="scientific">Sarcoptes scabiei</name>
    <name type="common">Itch mite</name>
    <name type="synonym">Acarus scabiei</name>
    <dbReference type="NCBI Taxonomy" id="52283"/>
    <lineage>
        <taxon>Eukaryota</taxon>
        <taxon>Metazoa</taxon>
        <taxon>Ecdysozoa</taxon>
        <taxon>Arthropoda</taxon>
        <taxon>Chelicerata</taxon>
        <taxon>Arachnida</taxon>
        <taxon>Acari</taxon>
        <taxon>Acariformes</taxon>
        <taxon>Sarcoptiformes</taxon>
        <taxon>Astigmata</taxon>
        <taxon>Psoroptidia</taxon>
        <taxon>Sarcoptoidea</taxon>
        <taxon>Sarcoptidae</taxon>
        <taxon>Sarcoptinae</taxon>
        <taxon>Sarcoptes</taxon>
    </lineage>
</organism>
<dbReference type="EMBL" id="JXLN01010866">
    <property type="protein sequence ID" value="KPM06415.1"/>
    <property type="molecule type" value="Genomic_DNA"/>
</dbReference>
<dbReference type="PROSITE" id="PS50082">
    <property type="entry name" value="WD_REPEATS_2"/>
    <property type="match status" value="3"/>
</dbReference>
<dbReference type="Proteomes" id="UP000616769">
    <property type="component" value="Unassembled WGS sequence"/>
</dbReference>
<keyword evidence="1" id="KW-0853">WD repeat</keyword>
<dbReference type="CDD" id="cd00200">
    <property type="entry name" value="WD40"/>
    <property type="match status" value="1"/>
</dbReference>
<dbReference type="PANTHER" id="PTHR19863">
    <property type="entry name" value="NEMITIN (NEURONAL ENRICHED MAP INTERACTING PROTEIN) HOMOLOG"/>
    <property type="match status" value="1"/>
</dbReference>
<dbReference type="Pfam" id="PF12894">
    <property type="entry name" value="ANAPC4_WD40"/>
    <property type="match status" value="1"/>
</dbReference>
<dbReference type="InterPro" id="IPR024977">
    <property type="entry name" value="Apc4-like_WD40_dom"/>
</dbReference>
<dbReference type="PROSITE" id="PS50294">
    <property type="entry name" value="WD_REPEATS_REGION"/>
    <property type="match status" value="2"/>
</dbReference>
<feature type="non-terminal residue" evidence="4">
    <location>
        <position position="1"/>
    </location>
</feature>
<evidence type="ECO:0000256" key="2">
    <source>
        <dbReference type="ARBA" id="ARBA00022737"/>
    </source>
</evidence>
<dbReference type="InterPro" id="IPR036322">
    <property type="entry name" value="WD40_repeat_dom_sf"/>
</dbReference>
<feature type="domain" description="Anaphase-promoting complex subunit 4-like WD40" evidence="3">
    <location>
        <begin position="237"/>
        <end position="294"/>
    </location>
</feature>
<evidence type="ECO:0000313" key="5">
    <source>
        <dbReference type="Proteomes" id="UP000616769"/>
    </source>
</evidence>
<protein>
    <submittedName>
        <fullName evidence="4">WD domain containing protein 9</fullName>
    </submittedName>
</protein>
<dbReference type="Pfam" id="PF00400">
    <property type="entry name" value="WD40"/>
    <property type="match status" value="4"/>
</dbReference>
<dbReference type="VEuPathDB" id="VectorBase:SSCA005851"/>
<reference evidence="4 5" key="1">
    <citation type="journal article" date="2015" name="Parasit. Vectors">
        <title>Draft genome of the scabies mite.</title>
        <authorList>
            <person name="Rider S.D.Jr."/>
            <person name="Morgan M.S."/>
            <person name="Arlian L.G."/>
        </authorList>
    </citation>
    <scope>NUCLEOTIDE SEQUENCE [LARGE SCALE GENOMIC DNA]</scope>
    <source>
        <strain evidence="4">Arlian Lab</strain>
    </source>
</reference>
<proteinExistence type="predicted"/>
<evidence type="ECO:0000256" key="1">
    <source>
        <dbReference type="ARBA" id="ARBA00022574"/>
    </source>
</evidence>
<gene>
    <name evidence="4" type="ORF">QR98_0048900</name>
</gene>
<name>A0A132A712_SARSC</name>
<dbReference type="OrthoDB" id="187712at2759"/>
<dbReference type="InterPro" id="IPR001680">
    <property type="entry name" value="WD40_rpt"/>
</dbReference>
<dbReference type="SMART" id="SM00320">
    <property type="entry name" value="WD40"/>
    <property type="match status" value="7"/>
</dbReference>
<accession>A0A132A712</accession>
<comment type="caution">
    <text evidence="4">The sequence shown here is derived from an EMBL/GenBank/DDBJ whole genome shotgun (WGS) entry which is preliminary data.</text>
</comment>
<dbReference type="AlphaFoldDB" id="A0A132A712"/>
<dbReference type="Gene3D" id="2.130.10.10">
    <property type="entry name" value="YVTN repeat-like/Quinoprotein amine dehydrogenase"/>
    <property type="match status" value="2"/>
</dbReference>
<keyword evidence="2" id="KW-0677">Repeat</keyword>
<dbReference type="PRINTS" id="PR00320">
    <property type="entry name" value="GPROTEINBRPT"/>
</dbReference>
<dbReference type="PANTHER" id="PTHR19863:SF5">
    <property type="entry name" value="WD REPEAT-CONTAINING PROTEIN 47"/>
    <property type="match status" value="1"/>
</dbReference>
<evidence type="ECO:0000259" key="3">
    <source>
        <dbReference type="Pfam" id="PF12894"/>
    </source>
</evidence>
<dbReference type="InterPro" id="IPR040067">
    <property type="entry name" value="WDR47"/>
</dbReference>
<evidence type="ECO:0000313" key="4">
    <source>
        <dbReference type="EMBL" id="KPM06415.1"/>
    </source>
</evidence>
<dbReference type="InterPro" id="IPR015943">
    <property type="entry name" value="WD40/YVTN_repeat-like_dom_sf"/>
</dbReference>